<name>A0A392TPR6_9FABA</name>
<dbReference type="AlphaFoldDB" id="A0A392TPR6"/>
<feature type="non-terminal residue" evidence="2">
    <location>
        <position position="60"/>
    </location>
</feature>
<evidence type="ECO:0000256" key="1">
    <source>
        <dbReference type="SAM" id="MobiDB-lite"/>
    </source>
</evidence>
<dbReference type="EMBL" id="LXQA010614132">
    <property type="protein sequence ID" value="MCI62160.1"/>
    <property type="molecule type" value="Genomic_DNA"/>
</dbReference>
<sequence length="60" mass="6836">MHNFQRIFLLVPDSMARRATCHAHRAASRGHMLHPDFAGATRHTTRRAAQKAERNPVSMD</sequence>
<dbReference type="Proteomes" id="UP000265520">
    <property type="component" value="Unassembled WGS sequence"/>
</dbReference>
<evidence type="ECO:0000313" key="3">
    <source>
        <dbReference type="Proteomes" id="UP000265520"/>
    </source>
</evidence>
<feature type="region of interest" description="Disordered" evidence="1">
    <location>
        <begin position="25"/>
        <end position="60"/>
    </location>
</feature>
<proteinExistence type="predicted"/>
<protein>
    <submittedName>
        <fullName evidence="2">Uncharacterized protein</fullName>
    </submittedName>
</protein>
<evidence type="ECO:0000313" key="2">
    <source>
        <dbReference type="EMBL" id="MCI62160.1"/>
    </source>
</evidence>
<organism evidence="2 3">
    <name type="scientific">Trifolium medium</name>
    <dbReference type="NCBI Taxonomy" id="97028"/>
    <lineage>
        <taxon>Eukaryota</taxon>
        <taxon>Viridiplantae</taxon>
        <taxon>Streptophyta</taxon>
        <taxon>Embryophyta</taxon>
        <taxon>Tracheophyta</taxon>
        <taxon>Spermatophyta</taxon>
        <taxon>Magnoliopsida</taxon>
        <taxon>eudicotyledons</taxon>
        <taxon>Gunneridae</taxon>
        <taxon>Pentapetalae</taxon>
        <taxon>rosids</taxon>
        <taxon>fabids</taxon>
        <taxon>Fabales</taxon>
        <taxon>Fabaceae</taxon>
        <taxon>Papilionoideae</taxon>
        <taxon>50 kb inversion clade</taxon>
        <taxon>NPAAA clade</taxon>
        <taxon>Hologalegina</taxon>
        <taxon>IRL clade</taxon>
        <taxon>Trifolieae</taxon>
        <taxon>Trifolium</taxon>
    </lineage>
</organism>
<reference evidence="2 3" key="1">
    <citation type="journal article" date="2018" name="Front. Plant Sci.">
        <title>Red Clover (Trifolium pratense) and Zigzag Clover (T. medium) - A Picture of Genomic Similarities and Differences.</title>
        <authorList>
            <person name="Dluhosova J."/>
            <person name="Istvanek J."/>
            <person name="Nedelnik J."/>
            <person name="Repkova J."/>
        </authorList>
    </citation>
    <scope>NUCLEOTIDE SEQUENCE [LARGE SCALE GENOMIC DNA]</scope>
    <source>
        <strain evidence="3">cv. 10/8</strain>
        <tissue evidence="2">Leaf</tissue>
    </source>
</reference>
<comment type="caution">
    <text evidence="2">The sequence shown here is derived from an EMBL/GenBank/DDBJ whole genome shotgun (WGS) entry which is preliminary data.</text>
</comment>
<accession>A0A392TPR6</accession>
<keyword evidence="3" id="KW-1185">Reference proteome</keyword>